<dbReference type="NCBIfam" id="TIGR00022">
    <property type="entry name" value="YhcH/YjgK/YiaL family protein"/>
    <property type="match status" value="1"/>
</dbReference>
<evidence type="ECO:0000313" key="2">
    <source>
        <dbReference type="Proteomes" id="UP000665020"/>
    </source>
</evidence>
<dbReference type="Gene3D" id="2.60.120.370">
    <property type="entry name" value="YhcH/YjgK/YiaL"/>
    <property type="match status" value="1"/>
</dbReference>
<dbReference type="KEGG" id="ifn:GM661_17220"/>
<proteinExistence type="predicted"/>
<reference evidence="1" key="1">
    <citation type="submission" date="2019-12" db="EMBL/GenBank/DDBJ databases">
        <authorList>
            <person name="zhang j."/>
            <person name="sun C.M."/>
        </authorList>
    </citation>
    <scope>NUCLEOTIDE SEQUENCE</scope>
    <source>
        <strain evidence="1">NS-1</strain>
    </source>
</reference>
<dbReference type="InterPro" id="IPR004375">
    <property type="entry name" value="NanQ/TabA/YiaL"/>
</dbReference>
<dbReference type="Pfam" id="PF04074">
    <property type="entry name" value="DUF386"/>
    <property type="match status" value="1"/>
</dbReference>
<dbReference type="EMBL" id="CP046640">
    <property type="protein sequence ID" value="QTL99566.1"/>
    <property type="molecule type" value="Genomic_DNA"/>
</dbReference>
<dbReference type="SUPFAM" id="SSF51197">
    <property type="entry name" value="Clavaminate synthase-like"/>
    <property type="match status" value="1"/>
</dbReference>
<organism evidence="1 2">
    <name type="scientific">Iocasia fonsfrigidae</name>
    <dbReference type="NCBI Taxonomy" id="2682810"/>
    <lineage>
        <taxon>Bacteria</taxon>
        <taxon>Bacillati</taxon>
        <taxon>Bacillota</taxon>
        <taxon>Clostridia</taxon>
        <taxon>Halanaerobiales</taxon>
        <taxon>Halanaerobiaceae</taxon>
        <taxon>Iocasia</taxon>
    </lineage>
</organism>
<evidence type="ECO:0000313" key="1">
    <source>
        <dbReference type="EMBL" id="QTL99566.1"/>
    </source>
</evidence>
<keyword evidence="2" id="KW-1185">Reference proteome</keyword>
<accession>A0A8A7KCQ0</accession>
<dbReference type="InterPro" id="IPR037012">
    <property type="entry name" value="NanQ/TabA/YiaL_sf"/>
</dbReference>
<sequence>MIASNILNYKKYILNNNFKIGFEYLIKENLEDLPYGKYNVNDNILIIKETYDTLYLGETFWEAHEKFIDIQFILNGEEKIAYSPINILNEIVYNNKNDLKILKGEVKSFVHLKNNDFAIFFPEDAHMSGLNPEETRVAVEKIIIKIKI</sequence>
<dbReference type="PANTHER" id="PTHR34986">
    <property type="entry name" value="EVOLVED BETA-GALACTOSIDASE SUBUNIT BETA"/>
    <property type="match status" value="1"/>
</dbReference>
<protein>
    <submittedName>
        <fullName evidence="1">DUF386 family protein</fullName>
    </submittedName>
</protein>
<dbReference type="AlphaFoldDB" id="A0A8A7KCQ0"/>
<dbReference type="GO" id="GO:0005829">
    <property type="term" value="C:cytosol"/>
    <property type="evidence" value="ECO:0007669"/>
    <property type="project" value="TreeGrafter"/>
</dbReference>
<dbReference type="RefSeq" id="WP_230867902.1">
    <property type="nucleotide sequence ID" value="NZ_CP046640.1"/>
</dbReference>
<name>A0A8A7KCQ0_9FIRM</name>
<gene>
    <name evidence="1" type="ORF">GM661_17220</name>
</gene>
<dbReference type="Proteomes" id="UP000665020">
    <property type="component" value="Chromosome"/>
</dbReference>
<dbReference type="PANTHER" id="PTHR34986:SF1">
    <property type="entry name" value="PROTEIN YIAL"/>
    <property type="match status" value="1"/>
</dbReference>